<evidence type="ECO:0000256" key="1">
    <source>
        <dbReference type="ARBA" id="ARBA00004613"/>
    </source>
</evidence>
<comment type="subcellular location">
    <subcellularLocation>
        <location evidence="1">Secreted</location>
    </subcellularLocation>
</comment>
<sequence>MTIKSIKFLVLFSVILVIEADFDYCSLSCLQGKYQHTVCMRKKEQCGKGPKCPSNFRQVALTDEMRRLILDHHNALRNKVATGQEKIGNQPPASNMRALSWNKELEYIAQCWTNNCEYKHDDCRKTEKWGAVGQNLAIQAGYNFGHKDLDVIKKSINAWYSESKNFKFVNIAQI</sequence>
<dbReference type="CDD" id="cd05380">
    <property type="entry name" value="CAP_euk"/>
    <property type="match status" value="1"/>
</dbReference>
<dbReference type="Gene3D" id="3.40.33.10">
    <property type="entry name" value="CAP"/>
    <property type="match status" value="1"/>
</dbReference>
<proteinExistence type="predicted"/>
<feature type="chain" id="PRO_5040341827" description="SCP domain-containing protein" evidence="3">
    <location>
        <begin position="21"/>
        <end position="174"/>
    </location>
</feature>
<keyword evidence="6" id="KW-1185">Reference proteome</keyword>
<keyword evidence="2" id="KW-0964">Secreted</keyword>
<dbReference type="InterPro" id="IPR001283">
    <property type="entry name" value="CRISP-related"/>
</dbReference>
<dbReference type="EMBL" id="OU898284">
    <property type="protein sequence ID" value="CAG9841210.1"/>
    <property type="molecule type" value="Genomic_DNA"/>
</dbReference>
<protein>
    <recommendedName>
        <fullName evidence="4">SCP domain-containing protein</fullName>
    </recommendedName>
</protein>
<dbReference type="SUPFAM" id="SSF55797">
    <property type="entry name" value="PR-1-like"/>
    <property type="match status" value="1"/>
</dbReference>
<dbReference type="GO" id="GO:0005576">
    <property type="term" value="C:extracellular region"/>
    <property type="evidence" value="ECO:0007669"/>
    <property type="project" value="UniProtKB-SubCell"/>
</dbReference>
<keyword evidence="3" id="KW-0732">Signal</keyword>
<dbReference type="Proteomes" id="UP001153709">
    <property type="component" value="Chromosome 9"/>
</dbReference>
<feature type="signal peptide" evidence="3">
    <location>
        <begin position="1"/>
        <end position="20"/>
    </location>
</feature>
<feature type="domain" description="SCP" evidence="4">
    <location>
        <begin position="64"/>
        <end position="168"/>
    </location>
</feature>
<dbReference type="OrthoDB" id="414826at2759"/>
<evidence type="ECO:0000256" key="3">
    <source>
        <dbReference type="SAM" id="SignalP"/>
    </source>
</evidence>
<name>A0A9N9XLC8_DIABA</name>
<dbReference type="Pfam" id="PF00188">
    <property type="entry name" value="CAP"/>
    <property type="match status" value="1"/>
</dbReference>
<accession>A0A9N9XLC8</accession>
<reference evidence="5" key="1">
    <citation type="submission" date="2022-01" db="EMBL/GenBank/DDBJ databases">
        <authorList>
            <person name="King R."/>
        </authorList>
    </citation>
    <scope>NUCLEOTIDE SEQUENCE</scope>
</reference>
<dbReference type="PANTHER" id="PTHR10334">
    <property type="entry name" value="CYSTEINE-RICH SECRETORY PROTEIN-RELATED"/>
    <property type="match status" value="1"/>
</dbReference>
<evidence type="ECO:0000259" key="4">
    <source>
        <dbReference type="SMART" id="SM00198"/>
    </source>
</evidence>
<evidence type="ECO:0000256" key="2">
    <source>
        <dbReference type="ARBA" id="ARBA00022525"/>
    </source>
</evidence>
<dbReference type="SMART" id="SM00198">
    <property type="entry name" value="SCP"/>
    <property type="match status" value="1"/>
</dbReference>
<dbReference type="InterPro" id="IPR035940">
    <property type="entry name" value="CAP_sf"/>
</dbReference>
<gene>
    <name evidence="5" type="ORF">DIABBA_LOCUS13793</name>
</gene>
<organism evidence="5 6">
    <name type="scientific">Diabrotica balteata</name>
    <name type="common">Banded cucumber beetle</name>
    <dbReference type="NCBI Taxonomy" id="107213"/>
    <lineage>
        <taxon>Eukaryota</taxon>
        <taxon>Metazoa</taxon>
        <taxon>Ecdysozoa</taxon>
        <taxon>Arthropoda</taxon>
        <taxon>Hexapoda</taxon>
        <taxon>Insecta</taxon>
        <taxon>Pterygota</taxon>
        <taxon>Neoptera</taxon>
        <taxon>Endopterygota</taxon>
        <taxon>Coleoptera</taxon>
        <taxon>Polyphaga</taxon>
        <taxon>Cucujiformia</taxon>
        <taxon>Chrysomeloidea</taxon>
        <taxon>Chrysomelidae</taxon>
        <taxon>Galerucinae</taxon>
        <taxon>Diabroticina</taxon>
        <taxon>Diabroticites</taxon>
        <taxon>Diabrotica</taxon>
    </lineage>
</organism>
<dbReference type="InterPro" id="IPR014044">
    <property type="entry name" value="CAP_dom"/>
</dbReference>
<evidence type="ECO:0000313" key="6">
    <source>
        <dbReference type="Proteomes" id="UP001153709"/>
    </source>
</evidence>
<dbReference type="AlphaFoldDB" id="A0A9N9XLC8"/>
<evidence type="ECO:0000313" key="5">
    <source>
        <dbReference type="EMBL" id="CAG9841210.1"/>
    </source>
</evidence>